<accession>A0A224Y6Z0</accession>
<dbReference type="EMBL" id="GFTR01000065">
    <property type="protein sequence ID" value="JAW16361.1"/>
    <property type="molecule type" value="Transcribed_RNA"/>
</dbReference>
<dbReference type="AlphaFoldDB" id="A0A224Y6Z0"/>
<name>A0A224Y6Z0_9HEMI</name>
<sequence length="67" mass="6840">MVTTSSFGILTFSSCGCCGSGGGGGGGGFIGRSMISSLCFTFLWSSRLDIDENVRIQSAHVTKGSPL</sequence>
<organism evidence="1">
    <name type="scientific">Panstrongylus lignarius</name>
    <dbReference type="NCBI Taxonomy" id="156445"/>
    <lineage>
        <taxon>Eukaryota</taxon>
        <taxon>Metazoa</taxon>
        <taxon>Ecdysozoa</taxon>
        <taxon>Arthropoda</taxon>
        <taxon>Hexapoda</taxon>
        <taxon>Insecta</taxon>
        <taxon>Pterygota</taxon>
        <taxon>Neoptera</taxon>
        <taxon>Paraneoptera</taxon>
        <taxon>Hemiptera</taxon>
        <taxon>Heteroptera</taxon>
        <taxon>Panheteroptera</taxon>
        <taxon>Cimicomorpha</taxon>
        <taxon>Reduviidae</taxon>
        <taxon>Triatominae</taxon>
        <taxon>Panstrongylus</taxon>
    </lineage>
</organism>
<evidence type="ECO:0000313" key="1">
    <source>
        <dbReference type="EMBL" id="JAW16361.1"/>
    </source>
</evidence>
<reference evidence="1" key="1">
    <citation type="journal article" date="2018" name="PLoS Negl. Trop. Dis.">
        <title>An insight into the salivary gland and fat body transcriptome of Panstrongylus lignarius (Hemiptera: Heteroptera), the main vector of Chagas disease in Peru.</title>
        <authorList>
            <person name="Nevoa J.C."/>
            <person name="Mendes M.T."/>
            <person name="da Silva M.V."/>
            <person name="Soares S.C."/>
            <person name="Oliveira C.J.F."/>
            <person name="Ribeiro J.M.C."/>
        </authorList>
    </citation>
    <scope>NUCLEOTIDE SEQUENCE</scope>
</reference>
<proteinExistence type="predicted"/>
<protein>
    <submittedName>
        <fullName evidence="1">Uncharacterized protein</fullName>
    </submittedName>
</protein>